<dbReference type="InterPro" id="IPR023213">
    <property type="entry name" value="CAT-like_dom_sf"/>
</dbReference>
<dbReference type="PANTHER" id="PTHR31642">
    <property type="entry name" value="TRICHOTHECENE 3-O-ACETYLTRANSFERASE"/>
    <property type="match status" value="1"/>
</dbReference>
<dbReference type="Pfam" id="PF02458">
    <property type="entry name" value="Transferase"/>
    <property type="match status" value="1"/>
</dbReference>
<keyword evidence="1" id="KW-0808">Transferase</keyword>
<dbReference type="GO" id="GO:0016747">
    <property type="term" value="F:acyltransferase activity, transferring groups other than amino-acyl groups"/>
    <property type="evidence" value="ECO:0007669"/>
    <property type="project" value="TreeGrafter"/>
</dbReference>
<evidence type="ECO:0000313" key="2">
    <source>
        <dbReference type="EMBL" id="KAH7123084.1"/>
    </source>
</evidence>
<accession>A0A9P9DP55</accession>
<dbReference type="OrthoDB" id="21502at2759"/>
<comment type="caution">
    <text evidence="2">The sequence shown here is derived from an EMBL/GenBank/DDBJ whole genome shotgun (WGS) entry which is preliminary data.</text>
</comment>
<dbReference type="Proteomes" id="UP000738349">
    <property type="component" value="Unassembled WGS sequence"/>
</dbReference>
<evidence type="ECO:0000313" key="3">
    <source>
        <dbReference type="Proteomes" id="UP000738349"/>
    </source>
</evidence>
<sequence length="498" mass="55814">MQALSQLLRSLFKAAHYPTVETDEIFPLHFLDNLHTGRVIVLSETLRFDQVLDAEKLRDGLTKLLQEGDWRKLGGRLRSRPNGYIEVHVPKDFTEERPAIHFSTEVFNISIAEHDLGSKLPQATDGPSLQPGPTSFGHFNARPDGPVTLQDYLCSDRPILGLHVTSFMDASIVTIVWPHAVAGALGFKELLSAWSRALQDKSDIPPLLGARKDVLDGAGTTTDVQSQYSLASNEIKGWGFVKFASRLLWNVFWRPKVESRALCLPRRFLSQLRLKSLKELEDIHGTENGPFLSEGDVLTAWAARFVARSRGRTCPGLLFNPLDITSRLNLDWEAEGVYVQNLVGAMYTTVDADTLLKKPLGELAHAIRLSIQQQATDEQIRAQLRIFRSLGHEKSEPLYGGPDSQLVAFSNWTKFDLFNAVDFGPAVSKASSPIRSGAPLGKPTYMHCASLGENRFQRDCFAITGKDLDDNYWVSAFLYPEDWEGLNDYMQQTWEDLK</sequence>
<keyword evidence="3" id="KW-1185">Reference proteome</keyword>
<protein>
    <submittedName>
        <fullName evidence="2">Uncharacterized protein</fullName>
    </submittedName>
</protein>
<organism evidence="2 3">
    <name type="scientific">Dactylonectria macrodidyma</name>
    <dbReference type="NCBI Taxonomy" id="307937"/>
    <lineage>
        <taxon>Eukaryota</taxon>
        <taxon>Fungi</taxon>
        <taxon>Dikarya</taxon>
        <taxon>Ascomycota</taxon>
        <taxon>Pezizomycotina</taxon>
        <taxon>Sordariomycetes</taxon>
        <taxon>Hypocreomycetidae</taxon>
        <taxon>Hypocreales</taxon>
        <taxon>Nectriaceae</taxon>
        <taxon>Dactylonectria</taxon>
    </lineage>
</organism>
<dbReference type="Gene3D" id="3.30.559.10">
    <property type="entry name" value="Chloramphenicol acetyltransferase-like domain"/>
    <property type="match status" value="2"/>
</dbReference>
<dbReference type="InterPro" id="IPR050317">
    <property type="entry name" value="Plant_Fungal_Acyltransferase"/>
</dbReference>
<reference evidence="2" key="1">
    <citation type="journal article" date="2021" name="Nat. Commun.">
        <title>Genetic determinants of endophytism in the Arabidopsis root mycobiome.</title>
        <authorList>
            <person name="Mesny F."/>
            <person name="Miyauchi S."/>
            <person name="Thiergart T."/>
            <person name="Pickel B."/>
            <person name="Atanasova L."/>
            <person name="Karlsson M."/>
            <person name="Huettel B."/>
            <person name="Barry K.W."/>
            <person name="Haridas S."/>
            <person name="Chen C."/>
            <person name="Bauer D."/>
            <person name="Andreopoulos W."/>
            <person name="Pangilinan J."/>
            <person name="LaButti K."/>
            <person name="Riley R."/>
            <person name="Lipzen A."/>
            <person name="Clum A."/>
            <person name="Drula E."/>
            <person name="Henrissat B."/>
            <person name="Kohler A."/>
            <person name="Grigoriev I.V."/>
            <person name="Martin F.M."/>
            <person name="Hacquard S."/>
        </authorList>
    </citation>
    <scope>NUCLEOTIDE SEQUENCE</scope>
    <source>
        <strain evidence="2">MPI-CAGE-AT-0147</strain>
    </source>
</reference>
<proteinExistence type="predicted"/>
<gene>
    <name evidence="2" type="ORF">EDB81DRAFT_731804</name>
</gene>
<name>A0A9P9DP55_9HYPO</name>
<dbReference type="AlphaFoldDB" id="A0A9P9DP55"/>
<dbReference type="PANTHER" id="PTHR31642:SF310">
    <property type="entry name" value="FATTY ALCOHOL:CAFFEOYL-COA ACYLTRANSFERASE"/>
    <property type="match status" value="1"/>
</dbReference>
<evidence type="ECO:0000256" key="1">
    <source>
        <dbReference type="ARBA" id="ARBA00022679"/>
    </source>
</evidence>
<dbReference type="EMBL" id="JAGMUV010000023">
    <property type="protein sequence ID" value="KAH7123084.1"/>
    <property type="molecule type" value="Genomic_DNA"/>
</dbReference>